<accession>A0ABD2HSV4</accession>
<evidence type="ECO:0000313" key="1">
    <source>
        <dbReference type="EMBL" id="KAL3070629.1"/>
    </source>
</evidence>
<dbReference type="EMBL" id="JBICBT010001381">
    <property type="protein sequence ID" value="KAL3070629.1"/>
    <property type="molecule type" value="Genomic_DNA"/>
</dbReference>
<proteinExistence type="predicted"/>
<sequence length="122" mass="14169">MASLKKANERPKKKLSWTNVTVFLRIFRAKKDFLWKGNEIQWTGEPLAERMGILRTRKQDKVKSLKKKAIGQFAKEYKCVNLTCEAVFVGPFSGETKPLQADTHLQVEKDMEYTLILYLTDD</sequence>
<dbReference type="Proteomes" id="UP001620626">
    <property type="component" value="Unassembled WGS sequence"/>
</dbReference>
<dbReference type="AlphaFoldDB" id="A0ABD2HSV4"/>
<gene>
    <name evidence="1" type="ORF">niasHT_032419</name>
</gene>
<reference evidence="1 2" key="1">
    <citation type="submission" date="2024-10" db="EMBL/GenBank/DDBJ databases">
        <authorList>
            <person name="Kim D."/>
        </authorList>
    </citation>
    <scope>NUCLEOTIDE SEQUENCE [LARGE SCALE GENOMIC DNA]</scope>
    <source>
        <strain evidence="1">BH-2024</strain>
    </source>
</reference>
<protein>
    <submittedName>
        <fullName evidence="1">Uncharacterized protein</fullName>
    </submittedName>
</protein>
<comment type="caution">
    <text evidence="1">The sequence shown here is derived from an EMBL/GenBank/DDBJ whole genome shotgun (WGS) entry which is preliminary data.</text>
</comment>
<keyword evidence="2" id="KW-1185">Reference proteome</keyword>
<name>A0ABD2HSV4_9BILA</name>
<organism evidence="1 2">
    <name type="scientific">Heterodera trifolii</name>
    <dbReference type="NCBI Taxonomy" id="157864"/>
    <lineage>
        <taxon>Eukaryota</taxon>
        <taxon>Metazoa</taxon>
        <taxon>Ecdysozoa</taxon>
        <taxon>Nematoda</taxon>
        <taxon>Chromadorea</taxon>
        <taxon>Rhabditida</taxon>
        <taxon>Tylenchina</taxon>
        <taxon>Tylenchomorpha</taxon>
        <taxon>Tylenchoidea</taxon>
        <taxon>Heteroderidae</taxon>
        <taxon>Heteroderinae</taxon>
        <taxon>Heterodera</taxon>
    </lineage>
</organism>
<evidence type="ECO:0000313" key="2">
    <source>
        <dbReference type="Proteomes" id="UP001620626"/>
    </source>
</evidence>